<organism evidence="1 2">
    <name type="scientific">Cordylochernes scorpioides</name>
    <dbReference type="NCBI Taxonomy" id="51811"/>
    <lineage>
        <taxon>Eukaryota</taxon>
        <taxon>Metazoa</taxon>
        <taxon>Ecdysozoa</taxon>
        <taxon>Arthropoda</taxon>
        <taxon>Chelicerata</taxon>
        <taxon>Arachnida</taxon>
        <taxon>Pseudoscorpiones</taxon>
        <taxon>Cheliferoidea</taxon>
        <taxon>Chernetidae</taxon>
        <taxon>Cordylochernes</taxon>
    </lineage>
</organism>
<dbReference type="EMBL" id="CP092863">
    <property type="protein sequence ID" value="UYV61305.1"/>
    <property type="molecule type" value="Genomic_DNA"/>
</dbReference>
<protein>
    <submittedName>
        <fullName evidence="1">MTRF1</fullName>
    </submittedName>
</protein>
<reference evidence="1 2" key="1">
    <citation type="submission" date="2022-01" db="EMBL/GenBank/DDBJ databases">
        <title>A chromosomal length assembly of Cordylochernes scorpioides.</title>
        <authorList>
            <person name="Zeh D."/>
            <person name="Zeh J."/>
        </authorList>
    </citation>
    <scope>NUCLEOTIDE SEQUENCE [LARGE SCALE GENOMIC DNA]</scope>
    <source>
        <strain evidence="1">IN4F17</strain>
        <tissue evidence="1">Whole Body</tissue>
    </source>
</reference>
<dbReference type="Proteomes" id="UP001235939">
    <property type="component" value="Chromosome 01"/>
</dbReference>
<name>A0ABY6K296_9ARAC</name>
<accession>A0ABY6K296</accession>
<proteinExistence type="predicted"/>
<gene>
    <name evidence="1" type="ORF">LAZ67_1004286</name>
</gene>
<evidence type="ECO:0000313" key="1">
    <source>
        <dbReference type="EMBL" id="UYV61305.1"/>
    </source>
</evidence>
<evidence type="ECO:0000313" key="2">
    <source>
        <dbReference type="Proteomes" id="UP001235939"/>
    </source>
</evidence>
<sequence>METSEALYWTRQQQYSIHTQDREHCCDRDAWRHLRLFFGHDNNNNKSDVHHLDASHQDLLLHTHVHKLRSLCVDGSVFVFVHGTSLIDGLSNDIDDTAQGLGAHGDLDGGLAVHHHVSTYQTFSTVHGNGPYSVLPQEHLALSQPVYNVYGYIELSLAHRYWSYSVVRPLIRELFFIIGRNCRPGSSRWASRITSSPSPQRRTEFVDRHESVVMAAVRLPAVEQVEFGDGVGDLDDMWRSRGAVTEVDVKLDVVELGDG</sequence>
<keyword evidence="2" id="KW-1185">Reference proteome</keyword>